<dbReference type="AlphaFoldDB" id="A0AAD7MU69"/>
<name>A0AAD7MU69_9AGAR</name>
<gene>
    <name evidence="1" type="ORF">DFH07DRAFT_1065879</name>
</gene>
<proteinExistence type="predicted"/>
<dbReference type="EMBL" id="JARJLG010000187">
    <property type="protein sequence ID" value="KAJ7730852.1"/>
    <property type="molecule type" value="Genomic_DNA"/>
</dbReference>
<organism evidence="1 2">
    <name type="scientific">Mycena maculata</name>
    <dbReference type="NCBI Taxonomy" id="230809"/>
    <lineage>
        <taxon>Eukaryota</taxon>
        <taxon>Fungi</taxon>
        <taxon>Dikarya</taxon>
        <taxon>Basidiomycota</taxon>
        <taxon>Agaricomycotina</taxon>
        <taxon>Agaricomycetes</taxon>
        <taxon>Agaricomycetidae</taxon>
        <taxon>Agaricales</taxon>
        <taxon>Marasmiineae</taxon>
        <taxon>Mycenaceae</taxon>
        <taxon>Mycena</taxon>
    </lineage>
</organism>
<dbReference type="InterPro" id="IPR032675">
    <property type="entry name" value="LRR_dom_sf"/>
</dbReference>
<dbReference type="Proteomes" id="UP001215280">
    <property type="component" value="Unassembled WGS sequence"/>
</dbReference>
<accession>A0AAD7MU69</accession>
<protein>
    <recommendedName>
        <fullName evidence="3">F-box domain-containing protein</fullName>
    </recommendedName>
</protein>
<keyword evidence="2" id="KW-1185">Reference proteome</keyword>
<evidence type="ECO:0008006" key="3">
    <source>
        <dbReference type="Google" id="ProtNLM"/>
    </source>
</evidence>
<dbReference type="SUPFAM" id="SSF52047">
    <property type="entry name" value="RNI-like"/>
    <property type="match status" value="1"/>
</dbReference>
<evidence type="ECO:0000313" key="1">
    <source>
        <dbReference type="EMBL" id="KAJ7730852.1"/>
    </source>
</evidence>
<evidence type="ECO:0000313" key="2">
    <source>
        <dbReference type="Proteomes" id="UP001215280"/>
    </source>
</evidence>
<sequence>MIDTLPPEIFARMLEIAIETWGVGFLPAICLVSSSCYDVVLSTPSLWGIIVVDKQSRMPLLDLQLAKAKATDLRITFPRKGWQNHKHKHFRRFVNSLVALAHNWVQVEMPTSLLSLTRWADMRRVEALSLRYSTSGAQPNREASVSAAEKFFGSEAVYTMRNLHSFTAMGLSEEWVTRFLSPRITYFKIGRLAEIPASTVQRYLSLIPAVHTLHLHSISFLPLSAREQTVNLSNLTNLELVGITNLTPLLLNMRVSALRTLSIRSCFGEMRPVLSQWSEAGFLPSHLQTLELAHCFSQKDIPFLIRWLARLPALLRLTIAHSDEIADPTAPSASAENDLFRALAVPDGAGPVVGGWLCPALIHLCLDTSLRSVADILPIVRARCADPTPGSPARLQSIQAQVCSSGTVEELDELRAFFADDSDVGCVCLGCSFNLSI</sequence>
<reference evidence="1" key="1">
    <citation type="submission" date="2023-03" db="EMBL/GenBank/DDBJ databases">
        <title>Massive genome expansion in bonnet fungi (Mycena s.s.) driven by repeated elements and novel gene families across ecological guilds.</title>
        <authorList>
            <consortium name="Lawrence Berkeley National Laboratory"/>
            <person name="Harder C.B."/>
            <person name="Miyauchi S."/>
            <person name="Viragh M."/>
            <person name="Kuo A."/>
            <person name="Thoen E."/>
            <person name="Andreopoulos B."/>
            <person name="Lu D."/>
            <person name="Skrede I."/>
            <person name="Drula E."/>
            <person name="Henrissat B."/>
            <person name="Morin E."/>
            <person name="Kohler A."/>
            <person name="Barry K."/>
            <person name="LaButti K."/>
            <person name="Morin E."/>
            <person name="Salamov A."/>
            <person name="Lipzen A."/>
            <person name="Mereny Z."/>
            <person name="Hegedus B."/>
            <person name="Baldrian P."/>
            <person name="Stursova M."/>
            <person name="Weitz H."/>
            <person name="Taylor A."/>
            <person name="Grigoriev I.V."/>
            <person name="Nagy L.G."/>
            <person name="Martin F."/>
            <person name="Kauserud H."/>
        </authorList>
    </citation>
    <scope>NUCLEOTIDE SEQUENCE</scope>
    <source>
        <strain evidence="1">CBHHK188m</strain>
    </source>
</reference>
<dbReference type="Gene3D" id="3.80.10.10">
    <property type="entry name" value="Ribonuclease Inhibitor"/>
    <property type="match status" value="1"/>
</dbReference>
<comment type="caution">
    <text evidence="1">The sequence shown here is derived from an EMBL/GenBank/DDBJ whole genome shotgun (WGS) entry which is preliminary data.</text>
</comment>